<feature type="compositionally biased region" description="Acidic residues" evidence="7">
    <location>
        <begin position="241"/>
        <end position="253"/>
    </location>
</feature>
<feature type="region of interest" description="Disordered" evidence="7">
    <location>
        <begin position="545"/>
        <end position="634"/>
    </location>
</feature>
<dbReference type="OrthoDB" id="436852at2759"/>
<evidence type="ECO:0000256" key="6">
    <source>
        <dbReference type="PROSITE-ProRule" id="PRU00146"/>
    </source>
</evidence>
<dbReference type="GO" id="GO:0008270">
    <property type="term" value="F:zinc ion binding"/>
    <property type="evidence" value="ECO:0007669"/>
    <property type="project" value="UniProtKB-KW"/>
</dbReference>
<feature type="compositionally biased region" description="Basic residues" evidence="7">
    <location>
        <begin position="1"/>
        <end position="23"/>
    </location>
</feature>
<accession>A0A1X2GAQ1</accession>
<feature type="region of interest" description="Disordered" evidence="7">
    <location>
        <begin position="1"/>
        <end position="27"/>
    </location>
</feature>
<feature type="compositionally biased region" description="Pro residues" evidence="7">
    <location>
        <begin position="161"/>
        <end position="170"/>
    </location>
</feature>
<dbReference type="InterPro" id="IPR001965">
    <property type="entry name" value="Znf_PHD"/>
</dbReference>
<dbReference type="PANTHER" id="PTHR46174:SF1">
    <property type="entry name" value="CXXC-TYPE ZINC FINGER PROTEIN 1"/>
    <property type="match status" value="1"/>
</dbReference>
<keyword evidence="3 6" id="KW-0863">Zinc-finger</keyword>
<dbReference type="SUPFAM" id="SSF57903">
    <property type="entry name" value="FYVE/PHD zinc finger"/>
    <property type="match status" value="1"/>
</dbReference>
<dbReference type="SMART" id="SM00249">
    <property type="entry name" value="PHD"/>
    <property type="match status" value="1"/>
</dbReference>
<feature type="compositionally biased region" description="Basic residues" evidence="7">
    <location>
        <begin position="88"/>
        <end position="98"/>
    </location>
</feature>
<feature type="compositionally biased region" description="Low complexity" evidence="7">
    <location>
        <begin position="552"/>
        <end position="570"/>
    </location>
</feature>
<evidence type="ECO:0000256" key="3">
    <source>
        <dbReference type="ARBA" id="ARBA00022771"/>
    </source>
</evidence>
<feature type="compositionally biased region" description="Acidic residues" evidence="7">
    <location>
        <begin position="280"/>
        <end position="289"/>
    </location>
</feature>
<evidence type="ECO:0000313" key="10">
    <source>
        <dbReference type="Proteomes" id="UP000242146"/>
    </source>
</evidence>
<organism evidence="9 10">
    <name type="scientific">Hesseltinella vesiculosa</name>
    <dbReference type="NCBI Taxonomy" id="101127"/>
    <lineage>
        <taxon>Eukaryota</taxon>
        <taxon>Fungi</taxon>
        <taxon>Fungi incertae sedis</taxon>
        <taxon>Mucoromycota</taxon>
        <taxon>Mucoromycotina</taxon>
        <taxon>Mucoromycetes</taxon>
        <taxon>Mucorales</taxon>
        <taxon>Cunninghamellaceae</taxon>
        <taxon>Hesseltinella</taxon>
    </lineage>
</organism>
<feature type="compositionally biased region" description="Acidic residues" evidence="7">
    <location>
        <begin position="183"/>
        <end position="207"/>
    </location>
</feature>
<dbReference type="Gene3D" id="2.60.120.650">
    <property type="entry name" value="Cupin"/>
    <property type="match status" value="1"/>
</dbReference>
<name>A0A1X2GAQ1_9FUNG</name>
<gene>
    <name evidence="9" type="ORF">DM01DRAFT_1385311</name>
</gene>
<feature type="domain" description="PHD-type" evidence="8">
    <location>
        <begin position="28"/>
        <end position="77"/>
    </location>
</feature>
<dbReference type="EMBL" id="MCGT01000027">
    <property type="protein sequence ID" value="ORX49183.1"/>
    <property type="molecule type" value="Genomic_DNA"/>
</dbReference>
<dbReference type="STRING" id="101127.A0A1X2GAQ1"/>
<feature type="compositionally biased region" description="Low complexity" evidence="7">
    <location>
        <begin position="480"/>
        <end position="513"/>
    </location>
</feature>
<feature type="region of interest" description="Disordered" evidence="7">
    <location>
        <begin position="465"/>
        <end position="513"/>
    </location>
</feature>
<dbReference type="InterPro" id="IPR011011">
    <property type="entry name" value="Znf_FYVE_PHD"/>
</dbReference>
<comment type="subcellular location">
    <subcellularLocation>
        <location evidence="1">Nucleus</location>
    </subcellularLocation>
</comment>
<feature type="compositionally biased region" description="Acidic residues" evidence="7">
    <location>
        <begin position="218"/>
        <end position="230"/>
    </location>
</feature>
<evidence type="ECO:0000256" key="1">
    <source>
        <dbReference type="ARBA" id="ARBA00004123"/>
    </source>
</evidence>
<reference evidence="9 10" key="1">
    <citation type="submission" date="2016-07" db="EMBL/GenBank/DDBJ databases">
        <title>Pervasive Adenine N6-methylation of Active Genes in Fungi.</title>
        <authorList>
            <consortium name="DOE Joint Genome Institute"/>
            <person name="Mondo S.J."/>
            <person name="Dannebaum R.O."/>
            <person name="Kuo R.C."/>
            <person name="Labutti K."/>
            <person name="Haridas S."/>
            <person name="Kuo A."/>
            <person name="Salamov A."/>
            <person name="Ahrendt S.R."/>
            <person name="Lipzen A."/>
            <person name="Sullivan W."/>
            <person name="Andreopoulos W.B."/>
            <person name="Clum A."/>
            <person name="Lindquist E."/>
            <person name="Daum C."/>
            <person name="Ramamoorthy G.K."/>
            <person name="Gryganskyi A."/>
            <person name="Culley D."/>
            <person name="Magnuson J.K."/>
            <person name="James T.Y."/>
            <person name="O'Malley M.A."/>
            <person name="Stajich J.E."/>
            <person name="Spatafora J.W."/>
            <person name="Visel A."/>
            <person name="Grigoriev I.V."/>
        </authorList>
    </citation>
    <scope>NUCLEOTIDE SEQUENCE [LARGE SCALE GENOMIC DNA]</scope>
    <source>
        <strain evidence="9 10">NRRL 3301</strain>
    </source>
</reference>
<evidence type="ECO:0000256" key="4">
    <source>
        <dbReference type="ARBA" id="ARBA00022833"/>
    </source>
</evidence>
<evidence type="ECO:0000313" key="9">
    <source>
        <dbReference type="EMBL" id="ORX49183.1"/>
    </source>
</evidence>
<keyword evidence="4" id="KW-0862">Zinc</keyword>
<dbReference type="GO" id="GO:0048188">
    <property type="term" value="C:Set1C/COMPASS complex"/>
    <property type="evidence" value="ECO:0007669"/>
    <property type="project" value="InterPro"/>
</dbReference>
<feature type="compositionally biased region" description="Pro residues" evidence="7">
    <location>
        <begin position="571"/>
        <end position="580"/>
    </location>
</feature>
<evidence type="ECO:0000256" key="5">
    <source>
        <dbReference type="ARBA" id="ARBA00023242"/>
    </source>
</evidence>
<dbReference type="AlphaFoldDB" id="A0A1X2GAQ1"/>
<dbReference type="InterPro" id="IPR019787">
    <property type="entry name" value="Znf_PHD-finger"/>
</dbReference>
<evidence type="ECO:0000259" key="8">
    <source>
        <dbReference type="PROSITE" id="PS50016"/>
    </source>
</evidence>
<protein>
    <recommendedName>
        <fullName evidence="8">PHD-type domain-containing protein</fullName>
    </recommendedName>
</protein>
<dbReference type="InterPro" id="IPR037869">
    <property type="entry name" value="Spp1/CFP1"/>
</dbReference>
<proteinExistence type="predicted"/>
<dbReference type="PROSITE" id="PS50016">
    <property type="entry name" value="ZF_PHD_2"/>
    <property type="match status" value="1"/>
</dbReference>
<dbReference type="GO" id="GO:0045893">
    <property type="term" value="P:positive regulation of DNA-templated transcription"/>
    <property type="evidence" value="ECO:0007669"/>
    <property type="project" value="TreeGrafter"/>
</dbReference>
<keyword evidence="10" id="KW-1185">Reference proteome</keyword>
<dbReference type="PROSITE" id="PS01359">
    <property type="entry name" value="ZF_PHD_1"/>
    <property type="match status" value="1"/>
</dbReference>
<feature type="compositionally biased region" description="Polar residues" evidence="7">
    <location>
        <begin position="586"/>
        <end position="600"/>
    </location>
</feature>
<feature type="region of interest" description="Disordered" evidence="7">
    <location>
        <begin position="153"/>
        <end position="289"/>
    </location>
</feature>
<evidence type="ECO:0000256" key="7">
    <source>
        <dbReference type="SAM" id="MobiDB-lite"/>
    </source>
</evidence>
<keyword evidence="5" id="KW-0539">Nucleus</keyword>
<evidence type="ECO:0000256" key="2">
    <source>
        <dbReference type="ARBA" id="ARBA00022723"/>
    </source>
</evidence>
<dbReference type="Pfam" id="PF00628">
    <property type="entry name" value="PHD"/>
    <property type="match status" value="1"/>
</dbReference>
<sequence length="694" mass="75617">MVEKKKKKKTPAKPVKKTQPAKKKKEDPVYCLCRKGYDGKEFMIACDQCQEWFHGRCVGIAPKSTQKHYFCDTCQAKNLASTESTKAKGSRKTKKKKGTVSAVTSLPTPASPPVPTITLDVDDTKVTLIDDEDEDLDDICPICEFECTCGTTEPVKIDPTPSAPPTPPPAVQVNDDTPLSNTIEDDEDVNILDDDDGLLIDPVDSDIEPIIRHGSSSESDDDDEDDDDDDRLSYPSSAVLSEEEDDDDIELEEERAIIADVLEQGDLSMSEESGLHEYYVEEDEDDDDSLLLDDDDALAYIEEDDDLMEEPDEDDDHYNQMLHSANWDTSSDEEDEYDYQAMIFHDPPDNNELDEDIGLPLSQSLSLDVLAATQPSHDTLFNSIAEAFVQVLAPLATHPDVSLLDVSVPNTMSSAPTSPVHDHHRQLPLPDFGFLRRPSLPSNAVLAAHRDTDLSPDSLLSSVISSATTQHDDHSPSPLSTTSNVTSAAAAVPPLPTTSSAPSSSAASSSTSAASATAPVDLASLLPPDIKIPEQLLELIKSSLAAPPPTAPTTTSSAPTSPTSPTSPLFSLPPPAPLIPPINTRPAASTGPSPLSNQVFPTKLDVPKKRSSLTTDTVSIKRKRDDQDDSDLDDHEDVLVGMDDLLDTSQLATRDDETGLEVDDRFSRDLSRWERVPIGAFRMMRAKNRLWLNR</sequence>
<dbReference type="InterPro" id="IPR019786">
    <property type="entry name" value="Zinc_finger_PHD-type_CS"/>
</dbReference>
<dbReference type="PANTHER" id="PTHR46174">
    <property type="entry name" value="CXXC-TYPE ZINC FINGER PROTEIN 1"/>
    <property type="match status" value="1"/>
</dbReference>
<keyword evidence="2" id="KW-0479">Metal-binding</keyword>
<comment type="caution">
    <text evidence="9">The sequence shown here is derived from an EMBL/GenBank/DDBJ whole genome shotgun (WGS) entry which is preliminary data.</text>
</comment>
<dbReference type="Proteomes" id="UP000242146">
    <property type="component" value="Unassembled WGS sequence"/>
</dbReference>
<feature type="region of interest" description="Disordered" evidence="7">
    <location>
        <begin position="82"/>
        <end position="114"/>
    </location>
</feature>